<evidence type="ECO:0000313" key="7">
    <source>
        <dbReference type="EMBL" id="KRZ75652.1"/>
    </source>
</evidence>
<dbReference type="PIRSF" id="PIRSF009375">
    <property type="entry name" value="Retromer_Vps35"/>
    <property type="match status" value="1"/>
</dbReference>
<dbReference type="InterPro" id="IPR005378">
    <property type="entry name" value="Vps35"/>
</dbReference>
<dbReference type="STRING" id="268474.A0A0V1MV36"/>
<dbReference type="EMBL" id="JYDO01000036">
    <property type="protein sequence ID" value="KRZ75652.1"/>
    <property type="molecule type" value="Genomic_DNA"/>
</dbReference>
<evidence type="ECO:0000256" key="4">
    <source>
        <dbReference type="ARBA" id="ARBA00022927"/>
    </source>
</evidence>
<dbReference type="InterPro" id="IPR042491">
    <property type="entry name" value="Vps35_C"/>
</dbReference>
<name>A0A0V1MV36_9BILA</name>
<proteinExistence type="inferred from homology"/>
<dbReference type="PANTHER" id="PTHR11099">
    <property type="entry name" value="VACUOLAR SORTING PROTEIN 35"/>
    <property type="match status" value="1"/>
</dbReference>
<evidence type="ECO:0000256" key="2">
    <source>
        <dbReference type="ARBA" id="ARBA00006536"/>
    </source>
</evidence>
<evidence type="ECO:0000256" key="6">
    <source>
        <dbReference type="PIRNR" id="PIRNR009375"/>
    </source>
</evidence>
<protein>
    <recommendedName>
        <fullName evidence="6">Vacuolar protein sorting-associated protein 35</fullName>
    </recommendedName>
</protein>
<dbReference type="GO" id="GO:0005829">
    <property type="term" value="C:cytosol"/>
    <property type="evidence" value="ECO:0007669"/>
    <property type="project" value="GOC"/>
</dbReference>
<dbReference type="GO" id="GO:0005770">
    <property type="term" value="C:late endosome"/>
    <property type="evidence" value="ECO:0007669"/>
    <property type="project" value="TreeGrafter"/>
</dbReference>
<comment type="caution">
    <text evidence="7">The sequence shown here is derived from an EMBL/GenBank/DDBJ whole genome shotgun (WGS) entry which is preliminary data.</text>
</comment>
<reference evidence="7 8" key="1">
    <citation type="submission" date="2015-01" db="EMBL/GenBank/DDBJ databases">
        <title>Evolution of Trichinella species and genotypes.</title>
        <authorList>
            <person name="Korhonen P.K."/>
            <person name="Edoardo P."/>
            <person name="Giuseppe L.R."/>
            <person name="Gasser R.B."/>
        </authorList>
    </citation>
    <scope>NUCLEOTIDE SEQUENCE [LARGE SCALE GENOMIC DNA]</scope>
    <source>
        <strain evidence="7">ISS1980</strain>
    </source>
</reference>
<evidence type="ECO:0000256" key="5">
    <source>
        <dbReference type="ARBA" id="ARBA00023136"/>
    </source>
</evidence>
<dbReference type="AlphaFoldDB" id="A0A0V1MV36"/>
<dbReference type="OrthoDB" id="10258141at2759"/>
<dbReference type="Gene3D" id="1.25.40.660">
    <property type="entry name" value="Vacuolar protein sorting-associated protein 35, helical subcomplex Vps35-C"/>
    <property type="match status" value="1"/>
</dbReference>
<evidence type="ECO:0000256" key="1">
    <source>
        <dbReference type="ARBA" id="ARBA00004170"/>
    </source>
</evidence>
<dbReference type="Proteomes" id="UP000054843">
    <property type="component" value="Unassembled WGS sequence"/>
</dbReference>
<dbReference type="PANTHER" id="PTHR11099:SF0">
    <property type="entry name" value="VACUOLAR PROTEIN SORTING-ASSOCIATED PROTEIN 35"/>
    <property type="match status" value="1"/>
</dbReference>
<accession>A0A0V1MV36</accession>
<dbReference type="GO" id="GO:0030906">
    <property type="term" value="C:retromer, cargo-selective complex"/>
    <property type="evidence" value="ECO:0007669"/>
    <property type="project" value="InterPro"/>
</dbReference>
<evidence type="ECO:0000256" key="3">
    <source>
        <dbReference type="ARBA" id="ARBA00022448"/>
    </source>
</evidence>
<comment type="subcellular location">
    <subcellularLocation>
        <location evidence="1">Membrane</location>
        <topology evidence="1">Peripheral membrane protein</topology>
    </subcellularLocation>
</comment>
<evidence type="ECO:0000313" key="8">
    <source>
        <dbReference type="Proteomes" id="UP000054843"/>
    </source>
</evidence>
<keyword evidence="8" id="KW-1185">Reference proteome</keyword>
<dbReference type="Pfam" id="PF03635">
    <property type="entry name" value="Vps35"/>
    <property type="match status" value="1"/>
</dbReference>
<sequence>MVREEISDDTMQNKILDDSVRRVKIESNEMKKCLDKCEIIDALKHASVMLEELKTSALTPQYYYKLYIDITKELQLLDLTLTEELQKKNKINDLYEVVQYANSIIPRLYLLITIGIIYIKLGEASAKEMLKDMVEMCRGVQHPLRGLFLRSYLLQCTKNLLPNSTISNEKEDNGTLQDSVEFILSNFAEMNKLWVRMQHQGQSRDREQREKERREIQVLVGTNLVRLAQLETIDVDMYKKYILPKILEQVVCCRDAIAQEYLMECLIDVFPDEFHVRCLNIFLKTCADMNQMVNIRNVLVTLIERLSSLGVTEEGRIIQEDANLFDVLSDEIASIVQSRVDMPTESVVALQVSMMDFALKCYQKRCDYADKVLQVTCSLLQCKSQQKFAYNSPVGKELIKLLRLPVDFYNNAMQLLLLKNYPLVLSLLDHRGRIKCSCQVVYNMLEQRTFVKTAEQAEMLLNLLQTLLKDEPDQPKDYEIAEEFAEEQILISRLIHLFSADSSDVQYDILMSCKSYFTAGGAHRYRYTLVPVVFSAFDLVRKYSDVQDQDNDWENKVEKLIKLIHQLLSLLMSQTRAAHLPIRLYLQGALLINSVPMEKRSLQAYEFMAQVFKFESVVLFAFAIYEEEISVSKEKLAAIILIAGTLQRMTCFGEDDHERLRDQCRLAASKLISKSSQCRAVATCAHLFWSSRIADRDQPMHDGEQVVNCLKKCLQIASQCMDPCAQVQLFTEILDHYVYFAEDGCKEIVTHQLNELIAKIRETLLQLEPSSDSEQIQKHFNNSVEHLREKAVAAKVSGSIAFAELVL</sequence>
<keyword evidence="5" id="KW-0472">Membrane</keyword>
<dbReference type="GO" id="GO:0042147">
    <property type="term" value="P:retrograde transport, endosome to Golgi"/>
    <property type="evidence" value="ECO:0007669"/>
    <property type="project" value="InterPro"/>
</dbReference>
<comment type="function">
    <text evidence="6">Plays a role in vesicular protein sorting.</text>
</comment>
<gene>
    <name evidence="7" type="primary">Vps35</name>
    <name evidence="7" type="ORF">T10_838</name>
</gene>
<dbReference type="GO" id="GO:0006886">
    <property type="term" value="P:intracellular protein transport"/>
    <property type="evidence" value="ECO:0007669"/>
    <property type="project" value="TreeGrafter"/>
</dbReference>
<organism evidence="7 8">
    <name type="scientific">Trichinella papuae</name>
    <dbReference type="NCBI Taxonomy" id="268474"/>
    <lineage>
        <taxon>Eukaryota</taxon>
        <taxon>Metazoa</taxon>
        <taxon>Ecdysozoa</taxon>
        <taxon>Nematoda</taxon>
        <taxon>Enoplea</taxon>
        <taxon>Dorylaimia</taxon>
        <taxon>Trichinellida</taxon>
        <taxon>Trichinellidae</taxon>
        <taxon>Trichinella</taxon>
    </lineage>
</organism>
<keyword evidence="3 6" id="KW-0813">Transport</keyword>
<comment type="similarity">
    <text evidence="2 6">Belongs to the VPS35 family.</text>
</comment>
<keyword evidence="4 6" id="KW-0653">Protein transport</keyword>